<keyword evidence="1" id="KW-0732">Signal</keyword>
<reference evidence="2 3" key="1">
    <citation type="submission" date="2014-02" db="EMBL/GenBank/DDBJ databases">
        <title>The small core and large imbalanced accessory genome model reveals a collaborative survival strategy of Sorangium cellulosum strains in nature.</title>
        <authorList>
            <person name="Han K."/>
            <person name="Peng R."/>
            <person name="Blom J."/>
            <person name="Li Y.-Z."/>
        </authorList>
    </citation>
    <scope>NUCLEOTIDE SEQUENCE [LARGE SCALE GENOMIC DNA]</scope>
    <source>
        <strain evidence="2 3">So0011-07</strain>
    </source>
</reference>
<dbReference type="EMBL" id="JEMB01003348">
    <property type="protein sequence ID" value="KYF73798.1"/>
    <property type="molecule type" value="Genomic_DNA"/>
</dbReference>
<feature type="chain" id="PRO_5007567402" description="Secreted protein" evidence="1">
    <location>
        <begin position="20"/>
        <end position="387"/>
    </location>
</feature>
<evidence type="ECO:0008006" key="4">
    <source>
        <dbReference type="Google" id="ProtNLM"/>
    </source>
</evidence>
<organism evidence="2 3">
    <name type="scientific">Sorangium cellulosum</name>
    <name type="common">Polyangium cellulosum</name>
    <dbReference type="NCBI Taxonomy" id="56"/>
    <lineage>
        <taxon>Bacteria</taxon>
        <taxon>Pseudomonadati</taxon>
        <taxon>Myxococcota</taxon>
        <taxon>Polyangia</taxon>
        <taxon>Polyangiales</taxon>
        <taxon>Polyangiaceae</taxon>
        <taxon>Sorangium</taxon>
    </lineage>
</organism>
<comment type="caution">
    <text evidence="2">The sequence shown here is derived from an EMBL/GenBank/DDBJ whole genome shotgun (WGS) entry which is preliminary data.</text>
</comment>
<protein>
    <recommendedName>
        <fullName evidence="4">Secreted protein</fullName>
    </recommendedName>
</protein>
<gene>
    <name evidence="2" type="ORF">BE17_45245</name>
</gene>
<proteinExistence type="predicted"/>
<accession>A0A150R1U2</accession>
<feature type="signal peptide" evidence="1">
    <location>
        <begin position="1"/>
        <end position="19"/>
    </location>
</feature>
<evidence type="ECO:0000313" key="2">
    <source>
        <dbReference type="EMBL" id="KYF73798.1"/>
    </source>
</evidence>
<evidence type="ECO:0000256" key="1">
    <source>
        <dbReference type="SAM" id="SignalP"/>
    </source>
</evidence>
<dbReference type="AlphaFoldDB" id="A0A150R1U2"/>
<sequence length="387" mass="41526">MHLASFVPCFIATAALAGAAGATPRPLPGEWRHVAEAQERLAIADYAAAEALLAQVPAQSEAARDAGILRAELDAALAPRLELETRAFFDTQPLDRWSQSAGLSFWPTASLELRGRALGLWYPRASHERRETTEPRSGATPAHAVGGLVGLLFRPARADLDVSATGTARLWADGSAQVSGSGEIEGRWLSPLRLRASARREELLDAHAAIREHVFVSAAGGALAVADWNGWSGELRGEGRWYSDGNDGLTAYGWAVAPLLRGALSLKAGWGAAWADTSRSRWSLTAQTYSPYFTPLGVRRHGPILVAALSLGKLRLDASGDVAVQGSEIDPTALAWGVTSRVDSTHVDVRAGASLDLGVIRLGVTYHHNHQLYYRFHDTTLRLDLPL</sequence>
<evidence type="ECO:0000313" key="3">
    <source>
        <dbReference type="Proteomes" id="UP000075635"/>
    </source>
</evidence>
<dbReference type="Proteomes" id="UP000075635">
    <property type="component" value="Unassembled WGS sequence"/>
</dbReference>
<name>A0A150R1U2_SORCE</name>